<keyword evidence="2" id="KW-1185">Reference proteome</keyword>
<name>A0A4P7PSF2_9FLAO</name>
<dbReference type="RefSeq" id="WP_136151519.1">
    <property type="nucleotide sequence ID" value="NZ_CP038810.1"/>
</dbReference>
<dbReference type="Proteomes" id="UP000296862">
    <property type="component" value="Chromosome"/>
</dbReference>
<reference evidence="1 2" key="1">
    <citation type="submission" date="2019-04" db="EMBL/GenBank/DDBJ databases">
        <title>Flavobacterium sp. GS03.</title>
        <authorList>
            <person name="Kim H."/>
        </authorList>
    </citation>
    <scope>NUCLEOTIDE SEQUENCE [LARGE SCALE GENOMIC DNA]</scope>
    <source>
        <strain evidence="1 2">GS03</strain>
    </source>
</reference>
<dbReference type="EMBL" id="CP038810">
    <property type="protein sequence ID" value="QBZ97566.1"/>
    <property type="molecule type" value="Genomic_DNA"/>
</dbReference>
<sequence length="73" mass="8475">MAGIDSDEMLENNETGNIFIADYNHGEAKMKDGMVYVNPRWLNNETLIIDYDKNARTFKKEDSENGIKIIYKE</sequence>
<evidence type="ECO:0000313" key="2">
    <source>
        <dbReference type="Proteomes" id="UP000296862"/>
    </source>
</evidence>
<dbReference type="OrthoDB" id="767938at2"/>
<proteinExistence type="predicted"/>
<dbReference type="KEGG" id="fsn:GS03_01058"/>
<dbReference type="AlphaFoldDB" id="A0A4P7PSF2"/>
<accession>A0A4P7PSF2</accession>
<organism evidence="1 2">
    <name type="scientific">Flavobacterium sangjuense</name>
    <dbReference type="NCBI Taxonomy" id="2518177"/>
    <lineage>
        <taxon>Bacteria</taxon>
        <taxon>Pseudomonadati</taxon>
        <taxon>Bacteroidota</taxon>
        <taxon>Flavobacteriia</taxon>
        <taxon>Flavobacteriales</taxon>
        <taxon>Flavobacteriaceae</taxon>
        <taxon>Flavobacterium</taxon>
    </lineage>
</organism>
<gene>
    <name evidence="1" type="ORF">GS03_01058</name>
</gene>
<protein>
    <submittedName>
        <fullName evidence="1">Uncharacterized protein</fullName>
    </submittedName>
</protein>
<evidence type="ECO:0000313" key="1">
    <source>
        <dbReference type="EMBL" id="QBZ97566.1"/>
    </source>
</evidence>